<dbReference type="CDD" id="cd00974">
    <property type="entry name" value="DSRD"/>
    <property type="match status" value="1"/>
</dbReference>
<dbReference type="InterPro" id="IPR009078">
    <property type="entry name" value="Ferritin-like_SF"/>
</dbReference>
<evidence type="ECO:0000256" key="5">
    <source>
        <dbReference type="ARBA" id="ARBA00023004"/>
    </source>
</evidence>
<evidence type="ECO:0000313" key="9">
    <source>
        <dbReference type="Proteomes" id="UP000005709"/>
    </source>
</evidence>
<keyword evidence="2" id="KW-0813">Transport</keyword>
<dbReference type="PROSITE" id="PS50903">
    <property type="entry name" value="RUBREDOXIN_LIKE"/>
    <property type="match status" value="1"/>
</dbReference>
<dbReference type="SUPFAM" id="SSF57802">
    <property type="entry name" value="Rubredoxin-like"/>
    <property type="match status" value="2"/>
</dbReference>
<proteinExistence type="predicted"/>
<comment type="caution">
    <text evidence="8">The sequence shown here is derived from an EMBL/GenBank/DDBJ whole genome shotgun (WGS) entry which is preliminary data.</text>
</comment>
<evidence type="ECO:0000256" key="2">
    <source>
        <dbReference type="ARBA" id="ARBA00022448"/>
    </source>
</evidence>
<dbReference type="Gene3D" id="2.20.28.100">
    <property type="entry name" value="Desulphoferrodoxin, N-terminal domain"/>
    <property type="match status" value="1"/>
</dbReference>
<comment type="cofactor">
    <cofactor evidence="1">
        <name>Fe(3+)</name>
        <dbReference type="ChEBI" id="CHEBI:29034"/>
    </cofactor>
</comment>
<dbReference type="InterPro" id="IPR009040">
    <property type="entry name" value="Ferritin-like_diiron"/>
</dbReference>
<dbReference type="PROSITE" id="PS50905">
    <property type="entry name" value="FERRITIN_LIKE"/>
    <property type="match status" value="1"/>
</dbReference>
<dbReference type="SUPFAM" id="SSF47240">
    <property type="entry name" value="Ferritin-like"/>
    <property type="match status" value="1"/>
</dbReference>
<evidence type="ECO:0000256" key="1">
    <source>
        <dbReference type="ARBA" id="ARBA00001965"/>
    </source>
</evidence>
<evidence type="ECO:0000256" key="4">
    <source>
        <dbReference type="ARBA" id="ARBA00022982"/>
    </source>
</evidence>
<dbReference type="InterPro" id="IPR048574">
    <property type="entry name" value="RUBY_RBDX"/>
</dbReference>
<evidence type="ECO:0000259" key="7">
    <source>
        <dbReference type="PROSITE" id="PS50905"/>
    </source>
</evidence>
<accession>C8PGF7</accession>
<evidence type="ECO:0000259" key="6">
    <source>
        <dbReference type="PROSITE" id="PS50903"/>
    </source>
</evidence>
<reference evidence="8 9" key="1">
    <citation type="submission" date="2009-07" db="EMBL/GenBank/DDBJ databases">
        <authorList>
            <person name="Madupu R."/>
            <person name="Sebastian Y."/>
            <person name="Durkin A.S."/>
            <person name="Torralba M."/>
            <person name="Methe B."/>
            <person name="Sutton G.G."/>
            <person name="Strausberg R.L."/>
            <person name="Nelson K.E."/>
        </authorList>
    </citation>
    <scope>NUCLEOTIDE SEQUENCE [LARGE SCALE GENOMIC DNA]</scope>
    <source>
        <strain evidence="8 9">RM3268</strain>
    </source>
</reference>
<keyword evidence="9" id="KW-1185">Reference proteome</keyword>
<keyword evidence="4" id="KW-0249">Electron transport</keyword>
<feature type="domain" description="Rubredoxin-like" evidence="6">
    <location>
        <begin position="177"/>
        <end position="211"/>
    </location>
</feature>
<dbReference type="RefSeq" id="WP_005870535.1">
    <property type="nucleotide sequence ID" value="NZ_ACYG01000019.1"/>
</dbReference>
<dbReference type="eggNOG" id="COG1592">
    <property type="taxonomic scope" value="Bacteria"/>
</dbReference>
<evidence type="ECO:0000313" key="8">
    <source>
        <dbReference type="EMBL" id="EEV18195.1"/>
    </source>
</evidence>
<dbReference type="STRING" id="824.CGRAC_1123"/>
<dbReference type="CDD" id="cd00729">
    <property type="entry name" value="rubredoxin_SM"/>
    <property type="match status" value="1"/>
</dbReference>
<dbReference type="Proteomes" id="UP000005709">
    <property type="component" value="Unassembled WGS sequence"/>
</dbReference>
<sequence>MRQYETYRCDKCGAEVEVQKVGGGALSCCGEPMKCITEDLTQVNLMKAFAGESQARNKYDLYGDLAKEAGFHAIARHFYEAAENEKWHARAELKAHHAAAGIPLDKMDKNLFDAAAGERYEHESMYPSFAKIATEEGKKEVARLFNAIGKVEEEHEREYNELQKILLEEGFFESFDEEVWVCEVCGHVHRGKKAPGACPLCKAPREYFKKQRLV</sequence>
<feature type="domain" description="Ferritin-like diiron" evidence="7">
    <location>
        <begin position="35"/>
        <end position="170"/>
    </location>
</feature>
<dbReference type="Pfam" id="PF06397">
    <property type="entry name" value="Desulfoferrod_N"/>
    <property type="match status" value="1"/>
</dbReference>
<dbReference type="Gene3D" id="2.20.28.10">
    <property type="match status" value="1"/>
</dbReference>
<dbReference type="NCBIfam" id="TIGR00319">
    <property type="entry name" value="desulf_FeS4"/>
    <property type="match status" value="1"/>
</dbReference>
<dbReference type="InterPro" id="IPR003251">
    <property type="entry name" value="Rr_diiron-bd_dom"/>
</dbReference>
<protein>
    <submittedName>
        <fullName evidence="8">Rubrerythrin</fullName>
    </submittedName>
</protein>
<dbReference type="GO" id="GO:0005506">
    <property type="term" value="F:iron ion binding"/>
    <property type="evidence" value="ECO:0007669"/>
    <property type="project" value="InterPro"/>
</dbReference>
<dbReference type="OrthoDB" id="9799749at2"/>
<dbReference type="InterPro" id="IPR004462">
    <property type="entry name" value="Desulfoferrodoxin_N"/>
</dbReference>
<dbReference type="Pfam" id="PF02915">
    <property type="entry name" value="Rubrerythrin"/>
    <property type="match status" value="1"/>
</dbReference>
<dbReference type="PANTHER" id="PTHR43865:SF1">
    <property type="entry name" value="RUBRERYTHRIN-RELATED"/>
    <property type="match status" value="1"/>
</dbReference>
<dbReference type="GO" id="GO:0016491">
    <property type="term" value="F:oxidoreductase activity"/>
    <property type="evidence" value="ECO:0007669"/>
    <property type="project" value="InterPro"/>
</dbReference>
<name>C8PGF7_9BACT</name>
<dbReference type="CDD" id="cd01041">
    <property type="entry name" value="Rubrerythrin"/>
    <property type="match status" value="1"/>
</dbReference>
<gene>
    <name evidence="8" type="ORF">CAMGR0001_0950</name>
</gene>
<keyword evidence="3" id="KW-0479">Metal-binding</keyword>
<evidence type="ECO:0000256" key="3">
    <source>
        <dbReference type="ARBA" id="ARBA00022723"/>
    </source>
</evidence>
<dbReference type="PANTHER" id="PTHR43865">
    <property type="entry name" value="RUBRERYTHRIN-RELATED"/>
    <property type="match status" value="1"/>
</dbReference>
<dbReference type="InterPro" id="IPR012347">
    <property type="entry name" value="Ferritin-like"/>
</dbReference>
<dbReference type="InterPro" id="IPR024934">
    <property type="entry name" value="Rubredoxin-like_dom"/>
</dbReference>
<dbReference type="EMBL" id="ACYG01000019">
    <property type="protein sequence ID" value="EEV18195.1"/>
    <property type="molecule type" value="Genomic_DNA"/>
</dbReference>
<dbReference type="AlphaFoldDB" id="C8PGF7"/>
<dbReference type="Gene3D" id="1.20.1260.10">
    <property type="match status" value="1"/>
</dbReference>
<organism evidence="8 9">
    <name type="scientific">Campylobacter gracilis RM3268</name>
    <dbReference type="NCBI Taxonomy" id="553220"/>
    <lineage>
        <taxon>Bacteria</taxon>
        <taxon>Pseudomonadati</taxon>
        <taxon>Campylobacterota</taxon>
        <taxon>Epsilonproteobacteria</taxon>
        <taxon>Campylobacterales</taxon>
        <taxon>Campylobacteraceae</taxon>
        <taxon>Campylobacter</taxon>
    </lineage>
</organism>
<dbReference type="InterPro" id="IPR038094">
    <property type="entry name" value="Desulfoferrodoxin_N_sf"/>
</dbReference>
<dbReference type="Pfam" id="PF21349">
    <property type="entry name" value="RUBY_RBDX"/>
    <property type="match status" value="1"/>
</dbReference>
<keyword evidence="5" id="KW-0408">Iron</keyword>
<dbReference type="InterPro" id="IPR052364">
    <property type="entry name" value="Rubrerythrin"/>
</dbReference>